<evidence type="ECO:0000256" key="3">
    <source>
        <dbReference type="SAM" id="SignalP"/>
    </source>
</evidence>
<feature type="region of interest" description="Disordered" evidence="1">
    <location>
        <begin position="310"/>
        <end position="525"/>
    </location>
</feature>
<evidence type="ECO:0000313" key="4">
    <source>
        <dbReference type="EMBL" id="KDR84913.1"/>
    </source>
</evidence>
<protein>
    <recommendedName>
        <fullName evidence="6">Mid2 domain-containing protein</fullName>
    </recommendedName>
</protein>
<dbReference type="AlphaFoldDB" id="A0A067U0Q1"/>
<proteinExistence type="predicted"/>
<gene>
    <name evidence="4" type="ORF">GALMADRAFT_217994</name>
</gene>
<evidence type="ECO:0008006" key="6">
    <source>
        <dbReference type="Google" id="ProtNLM"/>
    </source>
</evidence>
<dbReference type="EMBL" id="KL142367">
    <property type="protein sequence ID" value="KDR84913.1"/>
    <property type="molecule type" value="Genomic_DNA"/>
</dbReference>
<dbReference type="PANTHER" id="PTHR37487:SF3">
    <property type="entry name" value="CLEAVAGE_POLYADENYLATION SPECIFICITY FACTOR A SUBUNIT N-TERMINAL DOMAIN-CONTAINING PROTEIN"/>
    <property type="match status" value="1"/>
</dbReference>
<keyword evidence="2" id="KW-1133">Transmembrane helix</keyword>
<dbReference type="PANTHER" id="PTHR37487">
    <property type="entry name" value="CHROMOSOME 1, WHOLE GENOME SHOTGUN SEQUENCE"/>
    <property type="match status" value="1"/>
</dbReference>
<evidence type="ECO:0000256" key="2">
    <source>
        <dbReference type="SAM" id="Phobius"/>
    </source>
</evidence>
<accession>A0A067U0Q1</accession>
<name>A0A067U0Q1_GALM3</name>
<feature type="chain" id="PRO_5001649335" description="Mid2 domain-containing protein" evidence="3">
    <location>
        <begin position="25"/>
        <end position="525"/>
    </location>
</feature>
<dbReference type="CDD" id="cd12087">
    <property type="entry name" value="TM_EGFR-like"/>
    <property type="match status" value="1"/>
</dbReference>
<feature type="signal peptide" evidence="3">
    <location>
        <begin position="1"/>
        <end position="24"/>
    </location>
</feature>
<dbReference type="OrthoDB" id="2591431at2759"/>
<feature type="region of interest" description="Disordered" evidence="1">
    <location>
        <begin position="215"/>
        <end position="252"/>
    </location>
</feature>
<reference evidence="5" key="1">
    <citation type="journal article" date="2014" name="Proc. Natl. Acad. Sci. U.S.A.">
        <title>Extensive sampling of basidiomycete genomes demonstrates inadequacy of the white-rot/brown-rot paradigm for wood decay fungi.</title>
        <authorList>
            <person name="Riley R."/>
            <person name="Salamov A.A."/>
            <person name="Brown D.W."/>
            <person name="Nagy L.G."/>
            <person name="Floudas D."/>
            <person name="Held B.W."/>
            <person name="Levasseur A."/>
            <person name="Lombard V."/>
            <person name="Morin E."/>
            <person name="Otillar R."/>
            <person name="Lindquist E.A."/>
            <person name="Sun H."/>
            <person name="LaButti K.M."/>
            <person name="Schmutz J."/>
            <person name="Jabbour D."/>
            <person name="Luo H."/>
            <person name="Baker S.E."/>
            <person name="Pisabarro A.G."/>
            <person name="Walton J.D."/>
            <person name="Blanchette R.A."/>
            <person name="Henrissat B."/>
            <person name="Martin F."/>
            <person name="Cullen D."/>
            <person name="Hibbett D.S."/>
            <person name="Grigoriev I.V."/>
        </authorList>
    </citation>
    <scope>NUCLEOTIDE SEQUENCE [LARGE SCALE GENOMIC DNA]</scope>
    <source>
        <strain evidence="5">CBS 339.88</strain>
    </source>
</reference>
<evidence type="ECO:0000256" key="1">
    <source>
        <dbReference type="SAM" id="MobiDB-lite"/>
    </source>
</evidence>
<keyword evidence="5" id="KW-1185">Reference proteome</keyword>
<dbReference type="HOGENOM" id="CLU_033085_1_0_1"/>
<sequence length="525" mass="55237">MKPAVFSLLAVALSLFSAVSVTTAFTFTFNPPSECDPLSLTWTGGTPPFQLLVIPVFGRPQNMSIPASAFNNGQGSYSFQLPFAKTTQMLLTMSDATGFNSGGSTNVLTVLPSKGGSCDTTLAKVDFSFELNSALQQCRPFLFTEFANAIQPVTIGIIIPGGNTILLHPPVGSTSFSWNANAAQGTSMLFFMTDAQGRQGGSSDVRIVGVSDDNSCLDASSPSSTSGPPSPTVSAPSTTGSSGPSPTSSAPAKGGISIAAVAGTVIGALLFLAVIVTLGLFFLRRKRDASTFRRHSRRMGSALDLNYDSFAGAPGPPPGPHYGIPPSTNIPPTSPYPYSSDLAAPYASNPFLDASPAQTPSHHQTPSQYDASSMYTSSRYQPSELSYQNPGGYRPPSQLYPPPQTYPPQTYPPQTYPPPDPFNTTGPPLLPGSEYESYSRQSGAEQSTSRDSMSTAQRKAAMAGAATYKPSRFIVHTDVEDDLPPPNEDGIVELPPQYSERRGPLGSLDPNPPAANAGYHRPGAP</sequence>
<organism evidence="4 5">
    <name type="scientific">Galerina marginata (strain CBS 339.88)</name>
    <dbReference type="NCBI Taxonomy" id="685588"/>
    <lineage>
        <taxon>Eukaryota</taxon>
        <taxon>Fungi</taxon>
        <taxon>Dikarya</taxon>
        <taxon>Basidiomycota</taxon>
        <taxon>Agaricomycotina</taxon>
        <taxon>Agaricomycetes</taxon>
        <taxon>Agaricomycetidae</taxon>
        <taxon>Agaricales</taxon>
        <taxon>Agaricineae</taxon>
        <taxon>Strophariaceae</taxon>
        <taxon>Galerina</taxon>
    </lineage>
</organism>
<keyword evidence="3" id="KW-0732">Signal</keyword>
<feature type="compositionally biased region" description="Low complexity" evidence="1">
    <location>
        <begin position="219"/>
        <end position="252"/>
    </location>
</feature>
<feature type="transmembrane region" description="Helical" evidence="2">
    <location>
        <begin position="256"/>
        <end position="283"/>
    </location>
</feature>
<feature type="compositionally biased region" description="Polar residues" evidence="1">
    <location>
        <begin position="356"/>
        <end position="389"/>
    </location>
</feature>
<dbReference type="STRING" id="685588.A0A067U0Q1"/>
<evidence type="ECO:0000313" key="5">
    <source>
        <dbReference type="Proteomes" id="UP000027222"/>
    </source>
</evidence>
<keyword evidence="2" id="KW-0812">Transmembrane</keyword>
<dbReference type="Proteomes" id="UP000027222">
    <property type="component" value="Unassembled WGS sequence"/>
</dbReference>
<keyword evidence="2" id="KW-0472">Membrane</keyword>
<feature type="compositionally biased region" description="Polar residues" evidence="1">
    <location>
        <begin position="436"/>
        <end position="457"/>
    </location>
</feature>
<feature type="compositionally biased region" description="Pro residues" evidence="1">
    <location>
        <begin position="398"/>
        <end position="421"/>
    </location>
</feature>